<name>A0A9P1CZD7_9DINO</name>
<keyword evidence="4" id="KW-1185">Reference proteome</keyword>
<feature type="region of interest" description="Disordered" evidence="1">
    <location>
        <begin position="1"/>
        <end position="24"/>
    </location>
</feature>
<reference evidence="2" key="1">
    <citation type="submission" date="2022-10" db="EMBL/GenBank/DDBJ databases">
        <authorList>
            <person name="Chen Y."/>
            <person name="Dougan E. K."/>
            <person name="Chan C."/>
            <person name="Rhodes N."/>
            <person name="Thang M."/>
        </authorList>
    </citation>
    <scope>NUCLEOTIDE SEQUENCE</scope>
</reference>
<evidence type="ECO:0000313" key="2">
    <source>
        <dbReference type="EMBL" id="CAI4000210.1"/>
    </source>
</evidence>
<reference evidence="3 4" key="2">
    <citation type="submission" date="2024-05" db="EMBL/GenBank/DDBJ databases">
        <authorList>
            <person name="Chen Y."/>
            <person name="Shah S."/>
            <person name="Dougan E. K."/>
            <person name="Thang M."/>
            <person name="Chan C."/>
        </authorList>
    </citation>
    <scope>NUCLEOTIDE SEQUENCE [LARGE SCALE GENOMIC DNA]</scope>
</reference>
<dbReference type="EMBL" id="CAMXCT020002752">
    <property type="protein sequence ID" value="CAL1153585.1"/>
    <property type="molecule type" value="Genomic_DNA"/>
</dbReference>
<dbReference type="Proteomes" id="UP001152797">
    <property type="component" value="Unassembled WGS sequence"/>
</dbReference>
<evidence type="ECO:0000313" key="3">
    <source>
        <dbReference type="EMBL" id="CAL4787522.1"/>
    </source>
</evidence>
<proteinExistence type="predicted"/>
<comment type="caution">
    <text evidence="2">The sequence shown here is derived from an EMBL/GenBank/DDBJ whole genome shotgun (WGS) entry which is preliminary data.</text>
</comment>
<dbReference type="EMBL" id="CAMXCT010002752">
    <property type="protein sequence ID" value="CAI4000210.1"/>
    <property type="molecule type" value="Genomic_DNA"/>
</dbReference>
<gene>
    <name evidence="2" type="ORF">C1SCF055_LOCUS26346</name>
</gene>
<evidence type="ECO:0000256" key="1">
    <source>
        <dbReference type="SAM" id="MobiDB-lite"/>
    </source>
</evidence>
<dbReference type="AlphaFoldDB" id="A0A9P1CZD7"/>
<protein>
    <submittedName>
        <fullName evidence="2">Uncharacterized protein</fullName>
    </submittedName>
</protein>
<evidence type="ECO:0000313" key="4">
    <source>
        <dbReference type="Proteomes" id="UP001152797"/>
    </source>
</evidence>
<accession>A0A9P1CZD7</accession>
<sequence length="140" mass="15304">VQNQMRPARPETGHGLLADGTSTSPGALRADVEVKQIPKGILGLHGDTLLLSRAKGPLVHTHFALAGRAAPMELAAMEVRRDPKAPMTITARPLVTVHEVSSEFLRAVSPKKVNEHEIKIEANEQLVRKACCFWDCRVNE</sequence>
<dbReference type="EMBL" id="CAMXCT030002752">
    <property type="protein sequence ID" value="CAL4787522.1"/>
    <property type="molecule type" value="Genomic_DNA"/>
</dbReference>
<feature type="non-terminal residue" evidence="2">
    <location>
        <position position="140"/>
    </location>
</feature>
<organism evidence="2">
    <name type="scientific">Cladocopium goreaui</name>
    <dbReference type="NCBI Taxonomy" id="2562237"/>
    <lineage>
        <taxon>Eukaryota</taxon>
        <taxon>Sar</taxon>
        <taxon>Alveolata</taxon>
        <taxon>Dinophyceae</taxon>
        <taxon>Suessiales</taxon>
        <taxon>Symbiodiniaceae</taxon>
        <taxon>Cladocopium</taxon>
    </lineage>
</organism>